<dbReference type="AlphaFoldDB" id="A0AAD7YIL0"/>
<dbReference type="GO" id="GO:0022857">
    <property type="term" value="F:transmembrane transporter activity"/>
    <property type="evidence" value="ECO:0007669"/>
    <property type="project" value="InterPro"/>
</dbReference>
<feature type="transmembrane region" description="Helical" evidence="5">
    <location>
        <begin position="340"/>
        <end position="361"/>
    </location>
</feature>
<dbReference type="Gene3D" id="1.20.1250.20">
    <property type="entry name" value="MFS general substrate transporter like domains"/>
    <property type="match status" value="1"/>
</dbReference>
<accession>A0AAD7YIL0</accession>
<evidence type="ECO:0000256" key="5">
    <source>
        <dbReference type="SAM" id="Phobius"/>
    </source>
</evidence>
<dbReference type="Pfam" id="PF07690">
    <property type="entry name" value="MFS_1"/>
    <property type="match status" value="1"/>
</dbReference>
<organism evidence="7 8">
    <name type="scientific">Mythimna separata</name>
    <name type="common">Oriental armyworm</name>
    <name type="synonym">Pseudaletia separata</name>
    <dbReference type="NCBI Taxonomy" id="271217"/>
    <lineage>
        <taxon>Eukaryota</taxon>
        <taxon>Metazoa</taxon>
        <taxon>Ecdysozoa</taxon>
        <taxon>Arthropoda</taxon>
        <taxon>Hexapoda</taxon>
        <taxon>Insecta</taxon>
        <taxon>Pterygota</taxon>
        <taxon>Neoptera</taxon>
        <taxon>Endopterygota</taxon>
        <taxon>Lepidoptera</taxon>
        <taxon>Glossata</taxon>
        <taxon>Ditrysia</taxon>
        <taxon>Noctuoidea</taxon>
        <taxon>Noctuidae</taxon>
        <taxon>Noctuinae</taxon>
        <taxon>Hadenini</taxon>
        <taxon>Mythimna</taxon>
    </lineage>
</organism>
<dbReference type="InterPro" id="IPR036259">
    <property type="entry name" value="MFS_trans_sf"/>
</dbReference>
<evidence type="ECO:0000313" key="8">
    <source>
        <dbReference type="Proteomes" id="UP001231518"/>
    </source>
</evidence>
<feature type="transmembrane region" description="Helical" evidence="5">
    <location>
        <begin position="197"/>
        <end position="217"/>
    </location>
</feature>
<keyword evidence="4 5" id="KW-0472">Membrane</keyword>
<feature type="transmembrane region" description="Helical" evidence="5">
    <location>
        <begin position="30"/>
        <end position="51"/>
    </location>
</feature>
<dbReference type="Proteomes" id="UP001231518">
    <property type="component" value="Chromosome 14"/>
</dbReference>
<protein>
    <recommendedName>
        <fullName evidence="6">Major facilitator superfamily (MFS) profile domain-containing protein</fullName>
    </recommendedName>
</protein>
<dbReference type="PROSITE" id="PS00216">
    <property type="entry name" value="SUGAR_TRANSPORT_1"/>
    <property type="match status" value="1"/>
</dbReference>
<feature type="transmembrane region" description="Helical" evidence="5">
    <location>
        <begin position="224"/>
        <end position="244"/>
    </location>
</feature>
<feature type="domain" description="Major facilitator superfamily (MFS) profile" evidence="6">
    <location>
        <begin position="102"/>
        <end position="515"/>
    </location>
</feature>
<feature type="transmembrane region" description="Helical" evidence="5">
    <location>
        <begin position="490"/>
        <end position="508"/>
    </location>
</feature>
<proteinExistence type="predicted"/>
<dbReference type="InterPro" id="IPR011701">
    <property type="entry name" value="MFS"/>
</dbReference>
<comment type="caution">
    <text evidence="7">The sequence shown here is derived from an EMBL/GenBank/DDBJ whole genome shotgun (WGS) entry which is preliminary data.</text>
</comment>
<feature type="transmembrane region" description="Helical" evidence="5">
    <location>
        <begin position="425"/>
        <end position="450"/>
    </location>
</feature>
<dbReference type="SUPFAM" id="SSF103473">
    <property type="entry name" value="MFS general substrate transporter"/>
    <property type="match status" value="1"/>
</dbReference>
<feature type="transmembrane region" description="Helical" evidence="5">
    <location>
        <begin position="373"/>
        <end position="394"/>
    </location>
</feature>
<reference evidence="7" key="1">
    <citation type="submission" date="2023-03" db="EMBL/GenBank/DDBJ databases">
        <title>Chromosome-level genomes of two armyworms, Mythimna separata and Mythimna loreyi, provide insights into the biosynthesis and reception of sex pheromones.</title>
        <authorList>
            <person name="Zhao H."/>
        </authorList>
    </citation>
    <scope>NUCLEOTIDE SEQUENCE</scope>
    <source>
        <strain evidence="7">BeijingLab</strain>
        <tissue evidence="7">Pupa</tissue>
    </source>
</reference>
<evidence type="ECO:0000256" key="3">
    <source>
        <dbReference type="ARBA" id="ARBA00022989"/>
    </source>
</evidence>
<dbReference type="GO" id="GO:0016020">
    <property type="term" value="C:membrane"/>
    <property type="evidence" value="ECO:0007669"/>
    <property type="project" value="UniProtKB-SubCell"/>
</dbReference>
<evidence type="ECO:0000256" key="2">
    <source>
        <dbReference type="ARBA" id="ARBA00022692"/>
    </source>
</evidence>
<dbReference type="InterPro" id="IPR005829">
    <property type="entry name" value="Sugar_transporter_CS"/>
</dbReference>
<dbReference type="EMBL" id="JARGEI010000017">
    <property type="protein sequence ID" value="KAJ8716761.1"/>
    <property type="molecule type" value="Genomic_DNA"/>
</dbReference>
<dbReference type="PANTHER" id="PTHR24064">
    <property type="entry name" value="SOLUTE CARRIER FAMILY 22 MEMBER"/>
    <property type="match status" value="1"/>
</dbReference>
<keyword evidence="3 5" id="KW-1133">Transmembrane helix</keyword>
<keyword evidence="8" id="KW-1185">Reference proteome</keyword>
<evidence type="ECO:0000259" key="6">
    <source>
        <dbReference type="PROSITE" id="PS50850"/>
    </source>
</evidence>
<comment type="subcellular location">
    <subcellularLocation>
        <location evidence="1">Membrane</location>
        <topology evidence="1">Multi-pass membrane protein</topology>
    </subcellularLocation>
</comment>
<evidence type="ECO:0000256" key="1">
    <source>
        <dbReference type="ARBA" id="ARBA00004141"/>
    </source>
</evidence>
<keyword evidence="2 5" id="KW-0812">Transmembrane</keyword>
<evidence type="ECO:0000256" key="4">
    <source>
        <dbReference type="ARBA" id="ARBA00023136"/>
    </source>
</evidence>
<name>A0AAD7YIL0_MYTSE</name>
<feature type="transmembrane region" description="Helical" evidence="5">
    <location>
        <begin position="170"/>
        <end position="191"/>
    </location>
</feature>
<evidence type="ECO:0000313" key="7">
    <source>
        <dbReference type="EMBL" id="KAJ8716761.1"/>
    </source>
</evidence>
<dbReference type="InterPro" id="IPR020846">
    <property type="entry name" value="MFS_dom"/>
</dbReference>
<feature type="transmembrane region" description="Helical" evidence="5">
    <location>
        <begin position="250"/>
        <end position="272"/>
    </location>
</feature>
<sequence length="553" mass="62458">MTATNSETKNESAKSDLFSQIEQFGKFQTIQYILVCLTLFMISMTHVNYVFVAENINYRCRVPECEHENQDMTIPSWWPEDVDPKCYKPILRDDNFSLSNQTCSNTSFSGVIEQCQHWIYENNNSIVAEMNLACQPWKVNLVGGIHNAGMIFSMIFTGWIADKIGRKPTVIVCSVGACIGVFKIFIKNYYWYLALEFFESVMGSGLYTVGVVLLIEVGGSSKRVLAGIIFSYAVYVGEIAFAFFAMSFQYWKWLILVVYSPMILFILYIFVLKESTRWQMLRGKMEGAKKTLKLMAKMNKIDIAEKEISDASDDQLRLMFDVVEQKEKENMKVIIASKEIMTRLSVTSFCFFTSSFLYYGSLVHAVLLPGNKYTNFILAAFTSFPGEVIAYYTFNKYGRRITLQCGYFLSAIFLIAQNYCPDSLSWLKVVLFLVGKLGVVICFTGIYTYSLELFPTSVRGTLLGWGNTAARVGSMLAPLTPLLITEIAALPSFLFSATAVVAALLLTFTPETKTLPMFDTIAQVDSYKASKFKEEECIETPVTVNSTTQSTKL</sequence>
<gene>
    <name evidence="7" type="ORF">PYW07_003388</name>
</gene>
<dbReference type="PROSITE" id="PS50850">
    <property type="entry name" value="MFS"/>
    <property type="match status" value="1"/>
</dbReference>